<name>A0A7V0N2C4_UNCAE</name>
<gene>
    <name evidence="1" type="ORF">ENG47_07435</name>
</gene>
<organism evidence="1">
    <name type="scientific">Aerophobetes bacterium</name>
    <dbReference type="NCBI Taxonomy" id="2030807"/>
    <lineage>
        <taxon>Bacteria</taxon>
        <taxon>Candidatus Aerophobota</taxon>
    </lineage>
</organism>
<comment type="caution">
    <text evidence="1">The sequence shown here is derived from an EMBL/GenBank/DDBJ whole genome shotgun (WGS) entry which is preliminary data.</text>
</comment>
<proteinExistence type="predicted"/>
<dbReference type="EMBL" id="DRBC01000453">
    <property type="protein sequence ID" value="HDN85567.1"/>
    <property type="molecule type" value="Genomic_DNA"/>
</dbReference>
<dbReference type="Proteomes" id="UP000885660">
    <property type="component" value="Unassembled WGS sequence"/>
</dbReference>
<sequence>MGIFDKIAARMKQAAEKRREADFITFKVKCGKCGEEITVRVNRRTDLQNLYLEPGEQGAAFNLKKEILGKKCPNLIRIDVDFDRNYQVIAKEISGGAFIEP</sequence>
<reference evidence="1" key="1">
    <citation type="journal article" date="2020" name="mSystems">
        <title>Genome- and Community-Level Interaction Insights into Carbon Utilization and Element Cycling Functions of Hydrothermarchaeota in Hydrothermal Sediment.</title>
        <authorList>
            <person name="Zhou Z."/>
            <person name="Liu Y."/>
            <person name="Xu W."/>
            <person name="Pan J."/>
            <person name="Luo Z.H."/>
            <person name="Li M."/>
        </authorList>
    </citation>
    <scope>NUCLEOTIDE SEQUENCE [LARGE SCALE GENOMIC DNA]</scope>
    <source>
        <strain evidence="1">HyVt-219</strain>
    </source>
</reference>
<evidence type="ECO:0000313" key="1">
    <source>
        <dbReference type="EMBL" id="HDN85567.1"/>
    </source>
</evidence>
<accession>A0A7V0N2C4</accession>
<dbReference type="AlphaFoldDB" id="A0A7V0N2C4"/>
<protein>
    <submittedName>
        <fullName evidence="1">Uncharacterized protein</fullName>
    </submittedName>
</protein>